<dbReference type="InterPro" id="IPR013324">
    <property type="entry name" value="RNA_pol_sigma_r3/r4-like"/>
</dbReference>
<accession>A0A941IXF2</accession>
<evidence type="ECO:0000313" key="6">
    <source>
        <dbReference type="EMBL" id="MBR8536716.1"/>
    </source>
</evidence>
<sequence>MTESEFETFFHDNFESIRRYLFYRSNDKELSTDIAQESMLRIWERNVKLEGKRTVGFAYKIANDLLVDRFRENNAQMNYINNISFDFNGQNPEKELQFKELKADFEKKLADMTDSQRVVFLMSRMDGLKNREIAEKLNISIKAVEKRMSGALVIIKEFGKTIYSIMISVLVYSLKFLSVI</sequence>
<dbReference type="AlphaFoldDB" id="A0A941IXF2"/>
<dbReference type="RefSeq" id="WP_212191744.1">
    <property type="nucleotide sequence ID" value="NZ_JAGTAR010000022.1"/>
</dbReference>
<dbReference type="SUPFAM" id="SSF88659">
    <property type="entry name" value="Sigma3 and sigma4 domains of RNA polymerase sigma factors"/>
    <property type="match status" value="1"/>
</dbReference>
<dbReference type="GO" id="GO:0006352">
    <property type="term" value="P:DNA-templated transcription initiation"/>
    <property type="evidence" value="ECO:0007669"/>
    <property type="project" value="InterPro"/>
</dbReference>
<dbReference type="Pfam" id="PF08281">
    <property type="entry name" value="Sigma70_r4_2"/>
    <property type="match status" value="1"/>
</dbReference>
<evidence type="ECO:0000256" key="4">
    <source>
        <dbReference type="ARBA" id="ARBA00023163"/>
    </source>
</evidence>
<dbReference type="InterPro" id="IPR013325">
    <property type="entry name" value="RNA_pol_sigma_r2"/>
</dbReference>
<keyword evidence="3" id="KW-0731">Sigma factor</keyword>
<comment type="caution">
    <text evidence="6">The sequence shown here is derived from an EMBL/GenBank/DDBJ whole genome shotgun (WGS) entry which is preliminary data.</text>
</comment>
<dbReference type="NCBIfam" id="TIGR02937">
    <property type="entry name" value="sigma70-ECF"/>
    <property type="match status" value="1"/>
</dbReference>
<reference evidence="6" key="1">
    <citation type="journal article" date="2018" name="Int. J. Syst. Evol. Microbiol.">
        <title>Carboxylicivirga sediminis sp. nov., isolated from coastal sediment.</title>
        <authorList>
            <person name="Wang F.Q."/>
            <person name="Ren L.H."/>
            <person name="Zou R.J."/>
            <person name="Sun Y.Z."/>
            <person name="Liu X.J."/>
            <person name="Jiang F."/>
            <person name="Liu L.J."/>
        </authorList>
    </citation>
    <scope>NUCLEOTIDE SEQUENCE</scope>
    <source>
        <strain evidence="6">JR1</strain>
    </source>
</reference>
<keyword evidence="2" id="KW-0805">Transcription regulation</keyword>
<evidence type="ECO:0000256" key="1">
    <source>
        <dbReference type="ARBA" id="ARBA00010641"/>
    </source>
</evidence>
<dbReference type="InterPro" id="IPR036388">
    <property type="entry name" value="WH-like_DNA-bd_sf"/>
</dbReference>
<dbReference type="SUPFAM" id="SSF88946">
    <property type="entry name" value="Sigma2 domain of RNA polymerase sigma factors"/>
    <property type="match status" value="1"/>
</dbReference>
<comment type="similarity">
    <text evidence="1">Belongs to the sigma-70 factor family. ECF subfamily.</text>
</comment>
<keyword evidence="7" id="KW-1185">Reference proteome</keyword>
<organism evidence="6 7">
    <name type="scientific">Carboxylicivirga sediminis</name>
    <dbReference type="NCBI Taxonomy" id="2006564"/>
    <lineage>
        <taxon>Bacteria</taxon>
        <taxon>Pseudomonadati</taxon>
        <taxon>Bacteroidota</taxon>
        <taxon>Bacteroidia</taxon>
        <taxon>Marinilabiliales</taxon>
        <taxon>Marinilabiliaceae</taxon>
        <taxon>Carboxylicivirga</taxon>
    </lineage>
</organism>
<dbReference type="Proteomes" id="UP000679220">
    <property type="component" value="Unassembled WGS sequence"/>
</dbReference>
<evidence type="ECO:0000256" key="3">
    <source>
        <dbReference type="ARBA" id="ARBA00023082"/>
    </source>
</evidence>
<dbReference type="PANTHER" id="PTHR43133:SF63">
    <property type="entry name" value="RNA POLYMERASE SIGMA FACTOR FECI-RELATED"/>
    <property type="match status" value="1"/>
</dbReference>
<dbReference type="InterPro" id="IPR039425">
    <property type="entry name" value="RNA_pol_sigma-70-like"/>
</dbReference>
<proteinExistence type="inferred from homology"/>
<dbReference type="EMBL" id="JAGTAR010000022">
    <property type="protein sequence ID" value="MBR8536716.1"/>
    <property type="molecule type" value="Genomic_DNA"/>
</dbReference>
<evidence type="ECO:0000313" key="7">
    <source>
        <dbReference type="Proteomes" id="UP000679220"/>
    </source>
</evidence>
<gene>
    <name evidence="6" type="ORF">KDU71_14160</name>
</gene>
<evidence type="ECO:0000256" key="2">
    <source>
        <dbReference type="ARBA" id="ARBA00023015"/>
    </source>
</evidence>
<dbReference type="InterPro" id="IPR014284">
    <property type="entry name" value="RNA_pol_sigma-70_dom"/>
</dbReference>
<dbReference type="GO" id="GO:0016987">
    <property type="term" value="F:sigma factor activity"/>
    <property type="evidence" value="ECO:0007669"/>
    <property type="project" value="UniProtKB-KW"/>
</dbReference>
<keyword evidence="4" id="KW-0804">Transcription</keyword>
<reference evidence="6" key="2">
    <citation type="submission" date="2021-04" db="EMBL/GenBank/DDBJ databases">
        <authorList>
            <person name="Zhang T."/>
            <person name="Zhang Y."/>
            <person name="Lu D."/>
            <person name="Zuo D."/>
            <person name="Du Z."/>
        </authorList>
    </citation>
    <scope>NUCLEOTIDE SEQUENCE</scope>
    <source>
        <strain evidence="6">JR1</strain>
    </source>
</reference>
<dbReference type="PANTHER" id="PTHR43133">
    <property type="entry name" value="RNA POLYMERASE ECF-TYPE SIGMA FACTO"/>
    <property type="match status" value="1"/>
</dbReference>
<dbReference type="InterPro" id="IPR013249">
    <property type="entry name" value="RNA_pol_sigma70_r4_t2"/>
</dbReference>
<dbReference type="Gene3D" id="1.10.10.10">
    <property type="entry name" value="Winged helix-like DNA-binding domain superfamily/Winged helix DNA-binding domain"/>
    <property type="match status" value="1"/>
</dbReference>
<feature type="domain" description="RNA polymerase sigma factor 70 region 4 type 2" evidence="5">
    <location>
        <begin position="106"/>
        <end position="151"/>
    </location>
</feature>
<evidence type="ECO:0000259" key="5">
    <source>
        <dbReference type="Pfam" id="PF08281"/>
    </source>
</evidence>
<protein>
    <submittedName>
        <fullName evidence="6">Sigma-70 family RNA polymerase sigma factor</fullName>
    </submittedName>
</protein>
<name>A0A941IXF2_9BACT</name>
<dbReference type="GO" id="GO:0003677">
    <property type="term" value="F:DNA binding"/>
    <property type="evidence" value="ECO:0007669"/>
    <property type="project" value="InterPro"/>
</dbReference>
<dbReference type="Gene3D" id="1.10.1740.10">
    <property type="match status" value="1"/>
</dbReference>